<dbReference type="AlphaFoldDB" id="A0AAD4YIK5"/>
<proteinExistence type="predicted"/>
<dbReference type="PANTHER" id="PTHR16146:SF46">
    <property type="entry name" value="INTELECTIN-1A-RELATED"/>
    <property type="match status" value="1"/>
</dbReference>
<evidence type="ECO:0000256" key="1">
    <source>
        <dbReference type="ARBA" id="ARBA00023157"/>
    </source>
</evidence>
<keyword evidence="3" id="KW-1185">Reference proteome</keyword>
<dbReference type="GO" id="GO:0005615">
    <property type="term" value="C:extracellular space"/>
    <property type="evidence" value="ECO:0007669"/>
    <property type="project" value="TreeGrafter"/>
</dbReference>
<evidence type="ECO:0000313" key="3">
    <source>
        <dbReference type="Proteomes" id="UP001214576"/>
    </source>
</evidence>
<dbReference type="SUPFAM" id="SSF56496">
    <property type="entry name" value="Fibrinogen C-terminal domain-like"/>
    <property type="match status" value="3"/>
</dbReference>
<evidence type="ECO:0000313" key="2">
    <source>
        <dbReference type="EMBL" id="KAI4548757.1"/>
    </source>
</evidence>
<evidence type="ECO:0008006" key="4">
    <source>
        <dbReference type="Google" id="ProtNLM"/>
    </source>
</evidence>
<sequence length="854" mass="95216">MLQRPCSTTRAATTVRSLCITTRGQPPLAAAAREGLVFVVVSLRWTLCSQTGGLWSVPSADGLYQLRTENGVVYQTFCDMTSGGGGWTLVASVHENNMRGKCTVGDRWSSQQGNRADYPEGDGNWVNYNTFGSAEAATSDDYKNPGYYDIQARDLGIWHVPNKSPLQHWRNSSLLRYHTNTGFFQSLGHNLFGLYQKYPVKYGAGNCLTDNGPSIPVDYDFGDAEKTASYYSPYCQGEFVAGFVQFRVFNNERGANALCAGVRVTGCNTEHGPGVRFCLLLFLSLAARGRGADGLYHLRTENGVIYQTFCDMTSGGGGWTLVASIHENNIRGKCTLGDRWSSQQGNRADYPEGDGNWANYNTFGSAEAATSDDYKNPGYYDIQAQDLGIWHVPNKSPLQHWRNSSLLRYHTNTGFFRRLGHNLFGLYQKFPVKYGAGKCWTDNGPAIPVDYDFGDAEKTASYYSPNGQREFVAGFVQFRVFNNEGAANALCAGMRVTGCNTEFSEKRDPEVKDIFTFPFSYQLSISQSRCDSCVFMEGSLDYDLEDDAVWNTQRFTELDREEMGEKRDRGHLVEKKERPEEERVDKPVISLSAARKSKKVVVKQVSLWSIKRESSQCPPGCQLSAPGPSVERKEGMSVLEASATETPTRNSFQQYLLSIVLVLGLRVGGAVVEKTDALHSRNVLEPTGYFYARNEREQCPEHQHLTPRAAPAAETFCDMTSGHGGWTLVANVHENRMLGKCTVGNRWSSQQGNRADYPEGDGNWANYNTFGSAEATTSDDYKKYLLKYGAGKCWTDNSPAIPVDYDFGDAEKTASYYSPDGQREFVEGFVQFRMFNNESSSCPVCWDESHWLQH</sequence>
<dbReference type="GO" id="GO:0070492">
    <property type="term" value="F:oligosaccharide binding"/>
    <property type="evidence" value="ECO:0007669"/>
    <property type="project" value="TreeGrafter"/>
</dbReference>
<dbReference type="InterPro" id="IPR036056">
    <property type="entry name" value="Fibrinogen-like_C"/>
</dbReference>
<accession>A0AAD4YIK5</accession>
<organism evidence="2 3">
    <name type="scientific">Ovis ammon polii</name>
    <dbReference type="NCBI Taxonomy" id="230172"/>
    <lineage>
        <taxon>Eukaryota</taxon>
        <taxon>Metazoa</taxon>
        <taxon>Chordata</taxon>
        <taxon>Craniata</taxon>
        <taxon>Vertebrata</taxon>
        <taxon>Euteleostomi</taxon>
        <taxon>Mammalia</taxon>
        <taxon>Eutheria</taxon>
        <taxon>Laurasiatheria</taxon>
        <taxon>Artiodactyla</taxon>
        <taxon>Ruminantia</taxon>
        <taxon>Pecora</taxon>
        <taxon>Bovidae</taxon>
        <taxon>Caprinae</taxon>
        <taxon>Ovis</taxon>
    </lineage>
</organism>
<dbReference type="Proteomes" id="UP001214576">
    <property type="component" value="Unassembled WGS sequence"/>
</dbReference>
<dbReference type="EMBL" id="JAKZEL010000001">
    <property type="protein sequence ID" value="KAI4548757.1"/>
    <property type="molecule type" value="Genomic_DNA"/>
</dbReference>
<comment type="caution">
    <text evidence="2">The sequence shown here is derived from an EMBL/GenBank/DDBJ whole genome shotgun (WGS) entry which is preliminary data.</text>
</comment>
<name>A0AAD4YIK5_OVIAM</name>
<dbReference type="NCBIfam" id="NF040941">
    <property type="entry name" value="GGGWT_bact"/>
    <property type="match status" value="2"/>
</dbReference>
<keyword evidence="1" id="KW-1015">Disulfide bond</keyword>
<protein>
    <recommendedName>
        <fullName evidence="4">Fibrinogen C-terminal domain-containing protein</fullName>
    </recommendedName>
</protein>
<gene>
    <name evidence="2" type="ORF">MG293_001087</name>
</gene>
<dbReference type="PANTHER" id="PTHR16146">
    <property type="entry name" value="INTELECTIN"/>
    <property type="match status" value="1"/>
</dbReference>
<reference evidence="2" key="1">
    <citation type="submission" date="2022-03" db="EMBL/GenBank/DDBJ databases">
        <title>Genomic analyses of argali, domestic sheep and their hybrids provide insights into chromosomal evolution, heterosis and genetic basis of agronomic traits.</title>
        <authorList>
            <person name="Li M."/>
        </authorList>
    </citation>
    <scope>NUCLEOTIDE SEQUENCE</scope>
    <source>
        <strain evidence="2">CAU-MHL-2022a</strain>
        <tissue evidence="2">Skin</tissue>
    </source>
</reference>